<dbReference type="PANTHER" id="PTHR10445:SF2">
    <property type="entry name" value="TRANSCRIPTION INITIATION FACTOR IIF, BETA SUBUNIT"/>
    <property type="match status" value="1"/>
</dbReference>
<keyword evidence="11" id="KW-1185">Reference proteome</keyword>
<evidence type="ECO:0000256" key="6">
    <source>
        <dbReference type="ARBA" id="ARBA00023242"/>
    </source>
</evidence>
<evidence type="ECO:0000259" key="9">
    <source>
        <dbReference type="Pfam" id="PF02270"/>
    </source>
</evidence>
<evidence type="ECO:0000256" key="2">
    <source>
        <dbReference type="ARBA" id="ARBA00009543"/>
    </source>
</evidence>
<dbReference type="GO" id="GO:0003677">
    <property type="term" value="F:DNA binding"/>
    <property type="evidence" value="ECO:0007669"/>
    <property type="project" value="UniProtKB-KW"/>
</dbReference>
<dbReference type="InterPro" id="IPR040450">
    <property type="entry name" value="TFIIF_beta_HTH"/>
</dbReference>
<keyword evidence="8" id="KW-0812">Transmembrane</keyword>
<comment type="subcellular location">
    <subcellularLocation>
        <location evidence="1">Nucleus</location>
    </subcellularLocation>
</comment>
<keyword evidence="8" id="KW-1133">Transmembrane helix</keyword>
<feature type="region of interest" description="Disordered" evidence="7">
    <location>
        <begin position="252"/>
        <end position="272"/>
    </location>
</feature>
<organism evidence="10 11">
    <name type="scientific">Anisodus tanguticus</name>
    <dbReference type="NCBI Taxonomy" id="243964"/>
    <lineage>
        <taxon>Eukaryota</taxon>
        <taxon>Viridiplantae</taxon>
        <taxon>Streptophyta</taxon>
        <taxon>Embryophyta</taxon>
        <taxon>Tracheophyta</taxon>
        <taxon>Spermatophyta</taxon>
        <taxon>Magnoliopsida</taxon>
        <taxon>eudicotyledons</taxon>
        <taxon>Gunneridae</taxon>
        <taxon>Pentapetalae</taxon>
        <taxon>asterids</taxon>
        <taxon>lamiids</taxon>
        <taxon>Solanales</taxon>
        <taxon>Solanaceae</taxon>
        <taxon>Solanoideae</taxon>
        <taxon>Hyoscyameae</taxon>
        <taxon>Anisodus</taxon>
    </lineage>
</organism>
<protein>
    <recommendedName>
        <fullName evidence="9">TFIIF beta subunit HTH domain-containing protein</fullName>
    </recommendedName>
</protein>
<comment type="similarity">
    <text evidence="2">Belongs to the TFIIF beta subunit family.</text>
</comment>
<evidence type="ECO:0000256" key="1">
    <source>
        <dbReference type="ARBA" id="ARBA00004123"/>
    </source>
</evidence>
<gene>
    <name evidence="10" type="ORF">RND71_018462</name>
</gene>
<evidence type="ECO:0000313" key="10">
    <source>
        <dbReference type="EMBL" id="KAK4363221.1"/>
    </source>
</evidence>
<feature type="compositionally biased region" description="Basic and acidic residues" evidence="7">
    <location>
        <begin position="260"/>
        <end position="272"/>
    </location>
</feature>
<dbReference type="InterPro" id="IPR036390">
    <property type="entry name" value="WH_DNA-bd_sf"/>
</dbReference>
<name>A0AAE1VGY3_9SOLA</name>
<sequence length="347" mass="39828">MNNHLETRNAERRVWLMKCPTAVSRFLEQHQQFVNDNDLSFVSPGPVAKVTVVVDPLLANDATQVQSMGKNPCSSLITECELLFVEGSITGGKFRSQGILNGYCLCSYNIQMIRRSMRNPLRTFASSSKPLRYSKLYTYLVLSCICFSSATYFHPFTMELAGTSSGNMPTHYSMDMSTDFIPMSIFSESAQGRLSVEGKIYHKFDMKPHHENIENYGKLCRARTNKYNTKSRQIQVIDNDNAKHMRPMPGVFATKASGSADKKKVPSKGLEMKRTRRDRDEMEEIMFKLFERQPNWTLKQLVHETEQPEQFMKDMLKLLCIYNNKGAHQGTYELKPEYKRSEDKAVS</sequence>
<feature type="domain" description="TFIIF beta subunit HTH" evidence="9">
    <location>
        <begin position="276"/>
        <end position="339"/>
    </location>
</feature>
<dbReference type="Pfam" id="PF02270">
    <property type="entry name" value="TFIIF_beta"/>
    <property type="match status" value="1"/>
</dbReference>
<dbReference type="AlphaFoldDB" id="A0AAE1VGY3"/>
<dbReference type="GO" id="GO:0006367">
    <property type="term" value="P:transcription initiation at RNA polymerase II promoter"/>
    <property type="evidence" value="ECO:0007669"/>
    <property type="project" value="InterPro"/>
</dbReference>
<dbReference type="Gene3D" id="1.10.10.10">
    <property type="entry name" value="Winged helix-like DNA-binding domain superfamily/Winged helix DNA-binding domain"/>
    <property type="match status" value="1"/>
</dbReference>
<evidence type="ECO:0000256" key="8">
    <source>
        <dbReference type="SAM" id="Phobius"/>
    </source>
</evidence>
<evidence type="ECO:0000256" key="3">
    <source>
        <dbReference type="ARBA" id="ARBA00023015"/>
    </source>
</evidence>
<dbReference type="FunFam" id="1.10.10.10:FF:000035">
    <property type="entry name" value="General transcription factor IIF subunit 2"/>
    <property type="match status" value="1"/>
</dbReference>
<dbReference type="InterPro" id="IPR003196">
    <property type="entry name" value="TFIIF_beta"/>
</dbReference>
<evidence type="ECO:0000256" key="7">
    <source>
        <dbReference type="SAM" id="MobiDB-lite"/>
    </source>
</evidence>
<dbReference type="Proteomes" id="UP001291623">
    <property type="component" value="Unassembled WGS sequence"/>
</dbReference>
<dbReference type="EMBL" id="JAVYJV010000009">
    <property type="protein sequence ID" value="KAK4363221.1"/>
    <property type="molecule type" value="Genomic_DNA"/>
</dbReference>
<dbReference type="SUPFAM" id="SSF46785">
    <property type="entry name" value="Winged helix' DNA-binding domain"/>
    <property type="match status" value="1"/>
</dbReference>
<keyword evidence="5" id="KW-0804">Transcription</keyword>
<accession>A0AAE1VGY3</accession>
<dbReference type="GO" id="GO:0005674">
    <property type="term" value="C:transcription factor TFIIF complex"/>
    <property type="evidence" value="ECO:0007669"/>
    <property type="project" value="InterPro"/>
</dbReference>
<dbReference type="InterPro" id="IPR036388">
    <property type="entry name" value="WH-like_DNA-bd_sf"/>
</dbReference>
<keyword evidence="6" id="KW-0539">Nucleus</keyword>
<keyword evidence="8" id="KW-0472">Membrane</keyword>
<feature type="transmembrane region" description="Helical" evidence="8">
    <location>
        <begin position="136"/>
        <end position="154"/>
    </location>
</feature>
<evidence type="ECO:0000313" key="11">
    <source>
        <dbReference type="Proteomes" id="UP001291623"/>
    </source>
</evidence>
<keyword evidence="4" id="KW-0238">DNA-binding</keyword>
<reference evidence="10" key="1">
    <citation type="submission" date="2023-12" db="EMBL/GenBank/DDBJ databases">
        <title>Genome assembly of Anisodus tanguticus.</title>
        <authorList>
            <person name="Wang Y.-J."/>
        </authorList>
    </citation>
    <scope>NUCLEOTIDE SEQUENCE</scope>
    <source>
        <strain evidence="10">KB-2021</strain>
        <tissue evidence="10">Leaf</tissue>
    </source>
</reference>
<evidence type="ECO:0000256" key="4">
    <source>
        <dbReference type="ARBA" id="ARBA00023125"/>
    </source>
</evidence>
<dbReference type="PANTHER" id="PTHR10445">
    <property type="entry name" value="GENERAL TRANSCRIPTION FACTOR IIF SUBUNIT 2"/>
    <property type="match status" value="1"/>
</dbReference>
<comment type="caution">
    <text evidence="10">The sequence shown here is derived from an EMBL/GenBank/DDBJ whole genome shotgun (WGS) entry which is preliminary data.</text>
</comment>
<proteinExistence type="inferred from homology"/>
<keyword evidence="3" id="KW-0805">Transcription regulation</keyword>
<evidence type="ECO:0000256" key="5">
    <source>
        <dbReference type="ARBA" id="ARBA00023163"/>
    </source>
</evidence>